<evidence type="ECO:0000313" key="3">
    <source>
        <dbReference type="Proteomes" id="UP001146793"/>
    </source>
</evidence>
<feature type="compositionally biased region" description="Basic and acidic residues" evidence="1">
    <location>
        <begin position="206"/>
        <end position="229"/>
    </location>
</feature>
<comment type="caution">
    <text evidence="2">The sequence shown here is derived from an EMBL/GenBank/DDBJ whole genome shotgun (WGS) entry which is preliminary data.</text>
</comment>
<feature type="region of interest" description="Disordered" evidence="1">
    <location>
        <begin position="205"/>
        <end position="238"/>
    </location>
</feature>
<name>A0AAV7ZMU7_9EUKA</name>
<feature type="compositionally biased region" description="Polar residues" evidence="1">
    <location>
        <begin position="128"/>
        <end position="150"/>
    </location>
</feature>
<proteinExistence type="predicted"/>
<feature type="region of interest" description="Disordered" evidence="1">
    <location>
        <begin position="126"/>
        <end position="172"/>
    </location>
</feature>
<dbReference type="EMBL" id="JANTQA010000029">
    <property type="protein sequence ID" value="KAJ3441174.1"/>
    <property type="molecule type" value="Genomic_DNA"/>
</dbReference>
<accession>A0AAV7ZMU7</accession>
<dbReference type="Proteomes" id="UP001146793">
    <property type="component" value="Unassembled WGS sequence"/>
</dbReference>
<feature type="compositionally biased region" description="Low complexity" evidence="1">
    <location>
        <begin position="156"/>
        <end position="168"/>
    </location>
</feature>
<protein>
    <submittedName>
        <fullName evidence="2">Uncharacterized protein</fullName>
    </submittedName>
</protein>
<reference evidence="2" key="1">
    <citation type="submission" date="2022-08" db="EMBL/GenBank/DDBJ databases">
        <title>Novel sulphate-reducing endosymbionts in the free-living metamonad Anaeramoeba.</title>
        <authorList>
            <person name="Jerlstrom-Hultqvist J."/>
            <person name="Cepicka I."/>
            <person name="Gallot-Lavallee L."/>
            <person name="Salas-Leiva D."/>
            <person name="Curtis B.A."/>
            <person name="Zahonova K."/>
            <person name="Pipaliya S."/>
            <person name="Dacks J."/>
            <person name="Roger A.J."/>
        </authorList>
    </citation>
    <scope>NUCLEOTIDE SEQUENCE</scope>
    <source>
        <strain evidence="2">Busselton2</strain>
    </source>
</reference>
<sequence>MNKHFSIKSHKNRMSRFLSDPFDQTSIDQFERVPSDVFERVSSEGYYMFTNEKTTDIQFVTKTLTGDREFSDLDFDLSYDSEMTFENALSRTASSKSQFNNDLSANHQENIRHFKKIKSFNYNYNNNESYQPRSPINFNFTDSDSKAQPGSDSETEPVSSSSSFSEGSLSDEEKNYFINENSETYSLNLDDENVDLDRMMNINIKKGVENSEKEDGTKRKHKDNKEKENNNNNKNKNQKQIGIEITKNCEEQFFVPLKHSIHETEFQTFRKNHEVDKPKSKSKPKQTQMNLNLPQNCRFEYSHGQLSYTRPTSPIDLSKLIEENLNLANKN</sequence>
<organism evidence="2 3">
    <name type="scientific">Anaeramoeba flamelloides</name>
    <dbReference type="NCBI Taxonomy" id="1746091"/>
    <lineage>
        <taxon>Eukaryota</taxon>
        <taxon>Metamonada</taxon>
        <taxon>Anaeramoebidae</taxon>
        <taxon>Anaeramoeba</taxon>
    </lineage>
</organism>
<gene>
    <name evidence="2" type="ORF">M0812_13180</name>
</gene>
<evidence type="ECO:0000313" key="2">
    <source>
        <dbReference type="EMBL" id="KAJ3441174.1"/>
    </source>
</evidence>
<feature type="region of interest" description="Disordered" evidence="1">
    <location>
        <begin position="269"/>
        <end position="291"/>
    </location>
</feature>
<evidence type="ECO:0000256" key="1">
    <source>
        <dbReference type="SAM" id="MobiDB-lite"/>
    </source>
</evidence>
<dbReference type="AlphaFoldDB" id="A0AAV7ZMU7"/>